<sequence>NKLLYYKFPYIKIQRLSTKLWCKNCNKITTYFEQDLRLIYIKALKDLTNILGKEDKALTYAFPRINLPNPNDSYPDHQVRLIKLCEEIEWKGKVHDTPHSIKHDKPVIKMYEEYNDEDYLYCNILQQFPILHHERRTDIKRDWW</sequence>
<organism evidence="1">
    <name type="scientific">marine sediment metagenome</name>
    <dbReference type="NCBI Taxonomy" id="412755"/>
    <lineage>
        <taxon>unclassified sequences</taxon>
        <taxon>metagenomes</taxon>
        <taxon>ecological metagenomes</taxon>
    </lineage>
</organism>
<accession>A0A0F9B923</accession>
<dbReference type="AlphaFoldDB" id="A0A0F9B923"/>
<protein>
    <submittedName>
        <fullName evidence="1">Uncharacterized protein</fullName>
    </submittedName>
</protein>
<feature type="non-terminal residue" evidence="1">
    <location>
        <position position="1"/>
    </location>
</feature>
<gene>
    <name evidence="1" type="ORF">LCGC14_2557440</name>
</gene>
<evidence type="ECO:0000313" key="1">
    <source>
        <dbReference type="EMBL" id="KKL10277.1"/>
    </source>
</evidence>
<reference evidence="1" key="1">
    <citation type="journal article" date="2015" name="Nature">
        <title>Complex archaea that bridge the gap between prokaryotes and eukaryotes.</title>
        <authorList>
            <person name="Spang A."/>
            <person name="Saw J.H."/>
            <person name="Jorgensen S.L."/>
            <person name="Zaremba-Niedzwiedzka K."/>
            <person name="Martijn J."/>
            <person name="Lind A.E."/>
            <person name="van Eijk R."/>
            <person name="Schleper C."/>
            <person name="Guy L."/>
            <person name="Ettema T.J."/>
        </authorList>
    </citation>
    <scope>NUCLEOTIDE SEQUENCE</scope>
</reference>
<name>A0A0F9B923_9ZZZZ</name>
<dbReference type="EMBL" id="LAZR01042127">
    <property type="protein sequence ID" value="KKL10277.1"/>
    <property type="molecule type" value="Genomic_DNA"/>
</dbReference>
<comment type="caution">
    <text evidence="1">The sequence shown here is derived from an EMBL/GenBank/DDBJ whole genome shotgun (WGS) entry which is preliminary data.</text>
</comment>
<proteinExistence type="predicted"/>